<dbReference type="AlphaFoldDB" id="A0A1R3JVK4"/>
<organism evidence="1 2">
    <name type="scientific">Corchorus capsularis</name>
    <name type="common">Jute</name>
    <dbReference type="NCBI Taxonomy" id="210143"/>
    <lineage>
        <taxon>Eukaryota</taxon>
        <taxon>Viridiplantae</taxon>
        <taxon>Streptophyta</taxon>
        <taxon>Embryophyta</taxon>
        <taxon>Tracheophyta</taxon>
        <taxon>Spermatophyta</taxon>
        <taxon>Magnoliopsida</taxon>
        <taxon>eudicotyledons</taxon>
        <taxon>Gunneridae</taxon>
        <taxon>Pentapetalae</taxon>
        <taxon>rosids</taxon>
        <taxon>malvids</taxon>
        <taxon>Malvales</taxon>
        <taxon>Malvaceae</taxon>
        <taxon>Grewioideae</taxon>
        <taxon>Apeibeae</taxon>
        <taxon>Corchorus</taxon>
    </lineage>
</organism>
<dbReference type="Gramene" id="OMO98906">
    <property type="protein sequence ID" value="OMO98906"/>
    <property type="gene ID" value="CCACVL1_04004"/>
</dbReference>
<dbReference type="Proteomes" id="UP000188268">
    <property type="component" value="Unassembled WGS sequence"/>
</dbReference>
<gene>
    <name evidence="1" type="ORF">CCACVL1_04004</name>
</gene>
<sequence>RLKYFDLYSYLFRHGFADLPTMKRKTTIDLLCPVTASPLSPTFRHQVKTSIISIEADQVYKGIVELVNRHLSGTLFLVQYQKSED</sequence>
<accession>A0A1R3JVK4</accession>
<proteinExistence type="predicted"/>
<evidence type="ECO:0000313" key="2">
    <source>
        <dbReference type="Proteomes" id="UP000188268"/>
    </source>
</evidence>
<comment type="caution">
    <text evidence="1">The sequence shown here is derived from an EMBL/GenBank/DDBJ whole genome shotgun (WGS) entry which is preliminary data.</text>
</comment>
<feature type="non-terminal residue" evidence="1">
    <location>
        <position position="1"/>
    </location>
</feature>
<reference evidence="1 2" key="1">
    <citation type="submission" date="2013-09" db="EMBL/GenBank/DDBJ databases">
        <title>Corchorus capsularis genome sequencing.</title>
        <authorList>
            <person name="Alam M."/>
            <person name="Haque M.S."/>
            <person name="Islam M.S."/>
            <person name="Emdad E.M."/>
            <person name="Islam M.M."/>
            <person name="Ahmed B."/>
            <person name="Halim A."/>
            <person name="Hossen Q.M.M."/>
            <person name="Hossain M.Z."/>
            <person name="Ahmed R."/>
            <person name="Khan M.M."/>
            <person name="Islam R."/>
            <person name="Rashid M.M."/>
            <person name="Khan S.A."/>
            <person name="Rahman M.S."/>
            <person name="Alam M."/>
        </authorList>
    </citation>
    <scope>NUCLEOTIDE SEQUENCE [LARGE SCALE GENOMIC DNA]</scope>
    <source>
        <strain evidence="2">cv. CVL-1</strain>
        <tissue evidence="1">Whole seedling</tissue>
    </source>
</reference>
<dbReference type="EMBL" id="AWWV01006964">
    <property type="protein sequence ID" value="OMO98906.1"/>
    <property type="molecule type" value="Genomic_DNA"/>
</dbReference>
<keyword evidence="2" id="KW-1185">Reference proteome</keyword>
<protein>
    <submittedName>
        <fullName evidence="1">Uncharacterized protein</fullName>
    </submittedName>
</protein>
<evidence type="ECO:0000313" key="1">
    <source>
        <dbReference type="EMBL" id="OMO98906.1"/>
    </source>
</evidence>
<name>A0A1R3JVK4_COCAP</name>